<dbReference type="NCBIfam" id="NF033884">
    <property type="entry name" value="conj_TraO_IncI1"/>
    <property type="match status" value="1"/>
</dbReference>
<evidence type="ECO:0000256" key="2">
    <source>
        <dbReference type="SAM" id="Phobius"/>
    </source>
</evidence>
<gene>
    <name evidence="3" type="ORF">BBW68_01100</name>
</gene>
<organism evidence="3 4">
    <name type="scientific">Candidatus Erwinia dacicola</name>
    <dbReference type="NCBI Taxonomy" id="252393"/>
    <lineage>
        <taxon>Bacteria</taxon>
        <taxon>Pseudomonadati</taxon>
        <taxon>Pseudomonadota</taxon>
        <taxon>Gammaproteobacteria</taxon>
        <taxon>Enterobacterales</taxon>
        <taxon>Erwiniaceae</taxon>
        <taxon>Erwinia</taxon>
    </lineage>
</organism>
<evidence type="ECO:0000256" key="1">
    <source>
        <dbReference type="SAM" id="MobiDB-lite"/>
    </source>
</evidence>
<evidence type="ECO:0000313" key="4">
    <source>
        <dbReference type="Proteomes" id="UP000243534"/>
    </source>
</evidence>
<feature type="region of interest" description="Disordered" evidence="1">
    <location>
        <begin position="88"/>
        <end position="133"/>
    </location>
</feature>
<feature type="transmembrane region" description="Helical" evidence="2">
    <location>
        <begin position="12"/>
        <end position="31"/>
    </location>
</feature>
<keyword evidence="2" id="KW-1133">Transmembrane helix</keyword>
<protein>
    <recommendedName>
        <fullName evidence="5">TraO</fullName>
    </recommendedName>
</protein>
<reference evidence="3 4" key="1">
    <citation type="submission" date="2016-07" db="EMBL/GenBank/DDBJ databases">
        <authorList>
            <person name="Yuval B."/>
        </authorList>
    </citation>
    <scope>NUCLEOTIDE SEQUENCE [LARGE SCALE GENOMIC DNA]</scope>
    <source>
        <strain evidence="3 4">IL</strain>
    </source>
</reference>
<comment type="caution">
    <text evidence="3">The sequence shown here is derived from an EMBL/GenBank/DDBJ whole genome shotgun (WGS) entry which is preliminary data.</text>
</comment>
<dbReference type="RefSeq" id="WP_070133902.1">
    <property type="nucleotide sequence ID" value="NZ_MAYS01000090.1"/>
</dbReference>
<accession>A0A1E7Z446</accession>
<name>A0A1E7Z446_9GAMM</name>
<evidence type="ECO:0000313" key="3">
    <source>
        <dbReference type="EMBL" id="OFC63415.1"/>
    </source>
</evidence>
<dbReference type="CDD" id="cd16431">
    <property type="entry name" value="IcmE"/>
    <property type="match status" value="1"/>
</dbReference>
<keyword evidence="2" id="KW-0812">Transmembrane</keyword>
<evidence type="ECO:0008006" key="5">
    <source>
        <dbReference type="Google" id="ProtNLM"/>
    </source>
</evidence>
<sequence>MASEKTADIKKLGLIGGGVLAAVLIAVYFMTSRSESLSTDPTAVTARNVSGEKPTDVLDPEYRKLTELYNQQQSDRALNNGTSFVGMGMNNQKIPQQGNTEHPFGWQGKEQTPPAGNGTQTPPAESEQEKRRNDRLAKLLEKIEEARTPAKEIKTGTALFASSEKDGNKQNQWVASIFKTGEASGQNGDAKAPATPAVTLIKALSAFPGVVDSATNSDSRKMKLLAHIASGKYQGARLFSTDMSLEGDGVEVKFTTMEWNGEFYNVEAYAVNAETREFAVASEVNNRWFSRILLPAIASGIGQTGQLYRDSNSQMILTPGGNEYRTTGDPSGKAITGTIAGGIAEQAGKVMAEDASKLPVKQVTVNKGKVIGIQFIKAVTDADKVTR</sequence>
<dbReference type="InterPro" id="IPR049855">
    <property type="entry name" value="DotG/IcmE-like_C"/>
</dbReference>
<dbReference type="AlphaFoldDB" id="A0A1E7Z446"/>
<proteinExistence type="predicted"/>
<dbReference type="EMBL" id="MAYS01000090">
    <property type="protein sequence ID" value="OFC63415.1"/>
    <property type="molecule type" value="Genomic_DNA"/>
</dbReference>
<dbReference type="Proteomes" id="UP000243534">
    <property type="component" value="Unassembled WGS sequence"/>
</dbReference>
<feature type="compositionally biased region" description="Polar residues" evidence="1">
    <location>
        <begin position="88"/>
        <end position="100"/>
    </location>
</feature>
<keyword evidence="2" id="KW-0472">Membrane</keyword>
<dbReference type="OrthoDB" id="8680684at2"/>